<accession>A0ABN9U0E4</accession>
<protein>
    <submittedName>
        <fullName evidence="1">Uncharacterized protein</fullName>
    </submittedName>
</protein>
<feature type="non-terminal residue" evidence="1">
    <location>
        <position position="88"/>
    </location>
</feature>
<reference evidence="1" key="1">
    <citation type="submission" date="2023-10" db="EMBL/GenBank/DDBJ databases">
        <authorList>
            <person name="Chen Y."/>
            <person name="Shah S."/>
            <person name="Dougan E. K."/>
            <person name="Thang M."/>
            <person name="Chan C."/>
        </authorList>
    </citation>
    <scope>NUCLEOTIDE SEQUENCE [LARGE SCALE GENOMIC DNA]</scope>
</reference>
<name>A0ABN9U0E4_9DINO</name>
<proteinExistence type="predicted"/>
<evidence type="ECO:0000313" key="2">
    <source>
        <dbReference type="Proteomes" id="UP001189429"/>
    </source>
</evidence>
<keyword evidence="2" id="KW-1185">Reference proteome</keyword>
<organism evidence="1 2">
    <name type="scientific">Prorocentrum cordatum</name>
    <dbReference type="NCBI Taxonomy" id="2364126"/>
    <lineage>
        <taxon>Eukaryota</taxon>
        <taxon>Sar</taxon>
        <taxon>Alveolata</taxon>
        <taxon>Dinophyceae</taxon>
        <taxon>Prorocentrales</taxon>
        <taxon>Prorocentraceae</taxon>
        <taxon>Prorocentrum</taxon>
    </lineage>
</organism>
<dbReference type="EMBL" id="CAUYUJ010015296">
    <property type="protein sequence ID" value="CAK0852141.1"/>
    <property type="molecule type" value="Genomic_DNA"/>
</dbReference>
<gene>
    <name evidence="1" type="ORF">PCOR1329_LOCUS44090</name>
</gene>
<evidence type="ECO:0000313" key="1">
    <source>
        <dbReference type="EMBL" id="CAK0852141.1"/>
    </source>
</evidence>
<comment type="caution">
    <text evidence="1">The sequence shown here is derived from an EMBL/GenBank/DDBJ whole genome shotgun (WGS) entry which is preliminary data.</text>
</comment>
<sequence length="88" mass="10157">MVCIRRQHRATALHSLFFFGLPLSNLRKDWNSAVPGPEFTESSKFLMDWIFTAYNDMLMAENKMSSKKGLVITFDANNLQNSDPLLMR</sequence>
<dbReference type="Proteomes" id="UP001189429">
    <property type="component" value="Unassembled WGS sequence"/>
</dbReference>